<dbReference type="AlphaFoldDB" id="A0A915JA78"/>
<dbReference type="Proteomes" id="UP000887565">
    <property type="component" value="Unplaced"/>
</dbReference>
<organism evidence="2 3">
    <name type="scientific">Romanomermis culicivorax</name>
    <name type="common">Nematode worm</name>
    <dbReference type="NCBI Taxonomy" id="13658"/>
    <lineage>
        <taxon>Eukaryota</taxon>
        <taxon>Metazoa</taxon>
        <taxon>Ecdysozoa</taxon>
        <taxon>Nematoda</taxon>
        <taxon>Enoplea</taxon>
        <taxon>Dorylaimia</taxon>
        <taxon>Mermithida</taxon>
        <taxon>Mermithoidea</taxon>
        <taxon>Mermithidae</taxon>
        <taxon>Romanomermis</taxon>
    </lineage>
</organism>
<dbReference type="WBParaSite" id="nRc.2.0.1.t22675-RA">
    <property type="protein sequence ID" value="nRc.2.0.1.t22675-RA"/>
    <property type="gene ID" value="nRc.2.0.1.g22675"/>
</dbReference>
<accession>A0A915JA78</accession>
<reference evidence="3" key="1">
    <citation type="submission" date="2022-11" db="UniProtKB">
        <authorList>
            <consortium name="WormBaseParasite"/>
        </authorList>
    </citation>
    <scope>IDENTIFICATION</scope>
</reference>
<keyword evidence="2" id="KW-1185">Reference proteome</keyword>
<feature type="region of interest" description="Disordered" evidence="1">
    <location>
        <begin position="1"/>
        <end position="43"/>
    </location>
</feature>
<evidence type="ECO:0000256" key="1">
    <source>
        <dbReference type="SAM" id="MobiDB-lite"/>
    </source>
</evidence>
<sequence>MKQRLVRPKPSPKKQFAVANPNWDPMHRPKRLSTAAIGNWAER</sequence>
<feature type="compositionally biased region" description="Basic residues" evidence="1">
    <location>
        <begin position="1"/>
        <end position="12"/>
    </location>
</feature>
<proteinExistence type="predicted"/>
<protein>
    <submittedName>
        <fullName evidence="3">Uncharacterized protein</fullName>
    </submittedName>
</protein>
<evidence type="ECO:0000313" key="2">
    <source>
        <dbReference type="Proteomes" id="UP000887565"/>
    </source>
</evidence>
<name>A0A915JA78_ROMCU</name>
<evidence type="ECO:0000313" key="3">
    <source>
        <dbReference type="WBParaSite" id="nRc.2.0.1.t22675-RA"/>
    </source>
</evidence>